<evidence type="ECO:0000313" key="1">
    <source>
        <dbReference type="EMBL" id="QCP49804.1"/>
    </source>
</evidence>
<gene>
    <name evidence="1" type="ORF">FAZ95_11840</name>
</gene>
<dbReference type="RefSeq" id="WP_137332628.1">
    <property type="nucleotide sequence ID" value="NZ_CP040077.1"/>
</dbReference>
<dbReference type="KEGG" id="tvl:FAZ95_11840"/>
<dbReference type="Proteomes" id="UP000298656">
    <property type="component" value="Chromosome 1"/>
</dbReference>
<dbReference type="AlphaFoldDB" id="A0A4P8IS42"/>
<reference evidence="1 2" key="1">
    <citation type="submission" date="2019-05" db="EMBL/GenBank/DDBJ databases">
        <title>Burkholderia sp. DHOD12, isolated from subtropical forest soil.</title>
        <authorList>
            <person name="Gao Z.-H."/>
            <person name="Qiu L.-H."/>
        </authorList>
    </citation>
    <scope>NUCLEOTIDE SEQUENCE [LARGE SCALE GENOMIC DNA]</scope>
    <source>
        <strain evidence="1 2">DHOD12</strain>
    </source>
</reference>
<dbReference type="EMBL" id="CP040077">
    <property type="protein sequence ID" value="QCP49804.1"/>
    <property type="molecule type" value="Genomic_DNA"/>
</dbReference>
<proteinExistence type="predicted"/>
<evidence type="ECO:0000313" key="2">
    <source>
        <dbReference type="Proteomes" id="UP000298656"/>
    </source>
</evidence>
<evidence type="ECO:0008006" key="3">
    <source>
        <dbReference type="Google" id="ProtNLM"/>
    </source>
</evidence>
<name>A0A4P8IS42_9BURK</name>
<keyword evidence="2" id="KW-1185">Reference proteome</keyword>
<protein>
    <recommendedName>
        <fullName evidence="3">Phage tail protein</fullName>
    </recommendedName>
</protein>
<dbReference type="Pfam" id="PF09684">
    <property type="entry name" value="Tail_P2_I"/>
    <property type="match status" value="1"/>
</dbReference>
<sequence>MTARGDRLLHSLPAIYRAADDSGQLRALLAAFEDILFASDDLKAPAIAQQIDAIPALFAPLGLDAADHAHARTPDRFLPWLAQWVAFEPYRLFSADRLRIIIAGIVPLYGRRGTRRYLKALLRLCFEGIGEIRIDENPLHGFTIGRARLGEDSVLVREAPFRFSIDIALREDAGEAHEPWDVFEQRVRAVVDFAKPAHTVYDLVLRRGTTHAKETATP</sequence>
<dbReference type="OrthoDB" id="370073at2"/>
<accession>A0A4P8IS42</accession>
<dbReference type="InterPro" id="IPR006521">
    <property type="entry name" value="Tail_protein_I"/>
</dbReference>
<organism evidence="1 2">
    <name type="scientific">Trinickia violacea</name>
    <dbReference type="NCBI Taxonomy" id="2571746"/>
    <lineage>
        <taxon>Bacteria</taxon>
        <taxon>Pseudomonadati</taxon>
        <taxon>Pseudomonadota</taxon>
        <taxon>Betaproteobacteria</taxon>
        <taxon>Burkholderiales</taxon>
        <taxon>Burkholderiaceae</taxon>
        <taxon>Trinickia</taxon>
    </lineage>
</organism>